<dbReference type="InterPro" id="IPR020008">
    <property type="entry name" value="GlyGly_CTERM"/>
</dbReference>
<dbReference type="SUPFAM" id="SSF55486">
    <property type="entry name" value="Metalloproteases ('zincins'), catalytic domain"/>
    <property type="match status" value="1"/>
</dbReference>
<evidence type="ECO:0000313" key="2">
    <source>
        <dbReference type="EMBL" id="PSX44078.1"/>
    </source>
</evidence>
<gene>
    <name evidence="2" type="ORF">C0W53_15740</name>
</gene>
<dbReference type="AlphaFoldDB" id="A0AAX0YWF2"/>
<dbReference type="Proteomes" id="UP000240728">
    <property type="component" value="Unassembled WGS sequence"/>
</dbReference>
<proteinExistence type="predicted"/>
<dbReference type="EMBL" id="PYOZ01000010">
    <property type="protein sequence ID" value="PSX44078.1"/>
    <property type="molecule type" value="Genomic_DNA"/>
</dbReference>
<dbReference type="SUPFAM" id="SSF141072">
    <property type="entry name" value="CalX-like"/>
    <property type="match status" value="1"/>
</dbReference>
<feature type="signal peptide" evidence="1">
    <location>
        <begin position="1"/>
        <end position="21"/>
    </location>
</feature>
<protein>
    <submittedName>
        <fullName evidence="2">GlyGly-CTERM sorting domain-containing protein</fullName>
    </submittedName>
</protein>
<keyword evidence="1" id="KW-0732">Signal</keyword>
<evidence type="ECO:0000256" key="1">
    <source>
        <dbReference type="SAM" id="SignalP"/>
    </source>
</evidence>
<sequence>MKIKHLVIVSLATFISSSPLAGMIPYSVENMPKSESWPAYEAQTYNSQVESGFIGAISNIVVLYDPAFSPEQINRYVIEQVTLANNAHKINNVQYRRNIVAVLPWKLQGSNVAEAVDSFTYNEFDTLRKKYGASLVSIIIESDLKDAQCGVQNGYHTITAFNRQCALPTLLAHEWGHVDRLNHEYDLTESHFEDDNYAWQCGGKPTIMSANLNFNQFDLNNFYSDPNITRDGEACGTTVANNARVLNDTIQHQSAVWREVAPLNIVGKVTIEVDKNKSSESIKVITVTRDGDLTVPGSIEIYSDAVTAIPSRDYSELATRVTFAANENSKTVEFKIGSNNPVCETGTRSVLIGSRWGEKLSNSADLSLSVTTPLSVLNSKQCKGNIEEPSTDKDNNNSGGGGSTNLLALLSLLALAFTRRK</sequence>
<dbReference type="Gene3D" id="2.60.40.2030">
    <property type="match status" value="1"/>
</dbReference>
<dbReference type="RefSeq" id="WP_045043088.1">
    <property type="nucleotide sequence ID" value="NZ_JZTB01000014.1"/>
</dbReference>
<reference evidence="2 3" key="1">
    <citation type="submission" date="2018-01" db="EMBL/GenBank/DDBJ databases">
        <title>Whole genome sequencing of Histamine producing bacteria.</title>
        <authorList>
            <person name="Butler K."/>
        </authorList>
    </citation>
    <scope>NUCLEOTIDE SEQUENCE [LARGE SCALE GENOMIC DNA]</scope>
    <source>
        <strain evidence="2 3">A1-4</strain>
    </source>
</reference>
<comment type="caution">
    <text evidence="2">The sequence shown here is derived from an EMBL/GenBank/DDBJ whole genome shotgun (WGS) entry which is preliminary data.</text>
</comment>
<accession>A0AAX0YWF2</accession>
<evidence type="ECO:0000313" key="3">
    <source>
        <dbReference type="Proteomes" id="UP000240728"/>
    </source>
</evidence>
<name>A0AAX0YWF2_9GAMM</name>
<dbReference type="NCBIfam" id="TIGR03501">
    <property type="entry name" value="GlyGly_CTERM"/>
    <property type="match status" value="1"/>
</dbReference>
<organism evidence="2 3">
    <name type="scientific">Photobacterium kishitanii</name>
    <dbReference type="NCBI Taxonomy" id="318456"/>
    <lineage>
        <taxon>Bacteria</taxon>
        <taxon>Pseudomonadati</taxon>
        <taxon>Pseudomonadota</taxon>
        <taxon>Gammaproteobacteria</taxon>
        <taxon>Vibrionales</taxon>
        <taxon>Vibrionaceae</taxon>
        <taxon>Photobacterium</taxon>
    </lineage>
</organism>
<dbReference type="InterPro" id="IPR038081">
    <property type="entry name" value="CalX-like_sf"/>
</dbReference>
<keyword evidence="3" id="KW-1185">Reference proteome</keyword>
<feature type="chain" id="PRO_5043365119" evidence="1">
    <location>
        <begin position="22"/>
        <end position="421"/>
    </location>
</feature>